<accession>A0ACA9RNW9</accession>
<comment type="caution">
    <text evidence="1">The sequence shown here is derived from an EMBL/GenBank/DDBJ whole genome shotgun (WGS) entry which is preliminary data.</text>
</comment>
<reference evidence="1" key="1">
    <citation type="submission" date="2021-06" db="EMBL/GenBank/DDBJ databases">
        <authorList>
            <person name="Kallberg Y."/>
            <person name="Tangrot J."/>
            <person name="Rosling A."/>
        </authorList>
    </citation>
    <scope>NUCLEOTIDE SEQUENCE</scope>
    <source>
        <strain evidence="1">MA461A</strain>
    </source>
</reference>
<sequence length="50" mass="6289">MAQTYSQQQPMQQSQIPEYTLPGVLRFLQLEWRRYERDRNEWEIERAEMK</sequence>
<dbReference type="Proteomes" id="UP000789920">
    <property type="component" value="Unassembled WGS sequence"/>
</dbReference>
<dbReference type="EMBL" id="CAJVQC010061478">
    <property type="protein sequence ID" value="CAG8801800.1"/>
    <property type="molecule type" value="Genomic_DNA"/>
</dbReference>
<feature type="non-terminal residue" evidence="1">
    <location>
        <position position="50"/>
    </location>
</feature>
<evidence type="ECO:0000313" key="2">
    <source>
        <dbReference type="Proteomes" id="UP000789920"/>
    </source>
</evidence>
<gene>
    <name evidence="1" type="ORF">RPERSI_LOCUS21186</name>
</gene>
<keyword evidence="2" id="KW-1185">Reference proteome</keyword>
<organism evidence="1 2">
    <name type="scientific">Racocetra persica</name>
    <dbReference type="NCBI Taxonomy" id="160502"/>
    <lineage>
        <taxon>Eukaryota</taxon>
        <taxon>Fungi</taxon>
        <taxon>Fungi incertae sedis</taxon>
        <taxon>Mucoromycota</taxon>
        <taxon>Glomeromycotina</taxon>
        <taxon>Glomeromycetes</taxon>
        <taxon>Diversisporales</taxon>
        <taxon>Gigasporaceae</taxon>
        <taxon>Racocetra</taxon>
    </lineage>
</organism>
<evidence type="ECO:0000313" key="1">
    <source>
        <dbReference type="EMBL" id="CAG8801800.1"/>
    </source>
</evidence>
<proteinExistence type="predicted"/>
<name>A0ACA9RNW9_9GLOM</name>
<protein>
    <submittedName>
        <fullName evidence="1">31748_t:CDS:1</fullName>
    </submittedName>
</protein>